<keyword evidence="1 7" id="KW-0674">Reaction center</keyword>
<dbReference type="GO" id="GO:0009535">
    <property type="term" value="C:chloroplast thylakoid membrane"/>
    <property type="evidence" value="ECO:0007669"/>
    <property type="project" value="UniProtKB-SubCell"/>
</dbReference>
<dbReference type="AlphaFoldDB" id="A0A0S2IC26"/>
<dbReference type="Pfam" id="PF01788">
    <property type="entry name" value="PsbJ"/>
    <property type="match status" value="1"/>
</dbReference>
<protein>
    <recommendedName>
        <fullName evidence="7">Photosystem II reaction center protein J</fullName>
        <shortName evidence="7">PSII-J</shortName>
    </recommendedName>
</protein>
<dbReference type="GO" id="GO:0009539">
    <property type="term" value="C:photosystem II reaction center"/>
    <property type="evidence" value="ECO:0007669"/>
    <property type="project" value="InterPro"/>
</dbReference>
<dbReference type="InterPro" id="IPR037267">
    <property type="entry name" value="PSII_PsbJ_sf"/>
</dbReference>
<evidence type="ECO:0000256" key="2">
    <source>
        <dbReference type="ARBA" id="ARBA00022531"/>
    </source>
</evidence>
<evidence type="ECO:0000256" key="1">
    <source>
        <dbReference type="ARBA" id="ARBA00022469"/>
    </source>
</evidence>
<evidence type="ECO:0000256" key="5">
    <source>
        <dbReference type="ARBA" id="ARBA00023136"/>
    </source>
</evidence>
<feature type="transmembrane region" description="Helical" evidence="7">
    <location>
        <begin position="60"/>
        <end position="82"/>
    </location>
</feature>
<evidence type="ECO:0000256" key="6">
    <source>
        <dbReference type="ARBA" id="ARBA00023276"/>
    </source>
</evidence>
<name>A0A0S2IC26_9CHLO</name>
<keyword evidence="4 7" id="KW-1133">Transmembrane helix</keyword>
<dbReference type="InterPro" id="IPR002682">
    <property type="entry name" value="PSII_PsbJ"/>
</dbReference>
<keyword evidence="8" id="KW-0934">Plastid</keyword>
<gene>
    <name evidence="7 8" type="primary">psbJ</name>
</gene>
<keyword evidence="3 7" id="KW-0812">Transmembrane</keyword>
<dbReference type="HAMAP" id="MF_01305">
    <property type="entry name" value="PSII_PsbJ"/>
    <property type="match status" value="1"/>
</dbReference>
<dbReference type="EMBL" id="KT625044">
    <property type="protein sequence ID" value="ALO21268.1"/>
    <property type="molecule type" value="Genomic_DNA"/>
</dbReference>
<organism evidence="8">
    <name type="scientific">Chloromonas radiata</name>
    <dbReference type="NCBI Taxonomy" id="47907"/>
    <lineage>
        <taxon>Eukaryota</taxon>
        <taxon>Viridiplantae</taxon>
        <taxon>Chlorophyta</taxon>
        <taxon>core chlorophytes</taxon>
        <taxon>Chlorophyceae</taxon>
        <taxon>CS clade</taxon>
        <taxon>Chlamydomonadales</taxon>
        <taxon>Chlamydomonadaceae</taxon>
        <taxon>Chloromonadinia</taxon>
        <taxon>Chloromonas</taxon>
    </lineage>
</organism>
<comment type="function">
    <text evidence="7">One of the components of the core complex of photosystem II (PSII). PSII is a light-driven water:plastoquinone oxidoreductase that uses light energy to abstract electrons from H(2)O, generating O(2) and a proton gradient subsequently used for ATP formation. It consists of a core antenna complex that captures photons, and an electron transfer chain that converts photonic excitation into a charge separation.</text>
</comment>
<dbReference type="Gene3D" id="6.10.250.2070">
    <property type="match status" value="1"/>
</dbReference>
<keyword evidence="6 7" id="KW-0604">Photosystem II</keyword>
<proteinExistence type="inferred from homology"/>
<dbReference type="PANTHER" id="PTHR34812">
    <property type="entry name" value="PHOTOSYSTEM II REACTION CENTER PROTEIN J"/>
    <property type="match status" value="1"/>
</dbReference>
<reference evidence="8" key="1">
    <citation type="journal article" date="2015" name="BMC Evol. Biol.">
        <title>Chloroplast phylogenomic analysis of chlorophyte green algae identifies a novel lineage sister to the Sphaeropleales (Chlorophyceae).</title>
        <authorList>
            <person name="Lemieux C."/>
            <person name="Vincent A.T."/>
            <person name="Labarre A."/>
            <person name="Otis C."/>
            <person name="Turmel M."/>
        </authorList>
    </citation>
    <scope>NUCLEOTIDE SEQUENCE</scope>
</reference>
<evidence type="ECO:0000256" key="4">
    <source>
        <dbReference type="ARBA" id="ARBA00022989"/>
    </source>
</evidence>
<evidence type="ECO:0000256" key="3">
    <source>
        <dbReference type="ARBA" id="ARBA00022692"/>
    </source>
</evidence>
<comment type="subunit">
    <text evidence="7">PSII is composed of 1 copy each of membrane proteins PsbA, PsbB, PsbC, PsbD, PsbE, PsbF, PsbH, PsbI, PsbJ, PsbK, PsbL, PsbM, PsbT, PsbX, PsbY, PsbZ, Psb30/Ycf12, at least 3 peripheral proteins of the oxygen-evolving complex and a large number of cofactors. It forms dimeric complexes.</text>
</comment>
<evidence type="ECO:0000256" key="7">
    <source>
        <dbReference type="HAMAP-Rule" id="MF_01305"/>
    </source>
</evidence>
<accession>A0A0S2IC26</accession>
<dbReference type="PANTHER" id="PTHR34812:SF3">
    <property type="entry name" value="PHOTOSYSTEM II REACTION CENTER PROTEIN J"/>
    <property type="match status" value="1"/>
</dbReference>
<keyword evidence="8" id="KW-0150">Chloroplast</keyword>
<geneLocation type="chloroplast" evidence="8"/>
<dbReference type="SUPFAM" id="SSF161021">
    <property type="entry name" value="Photosystem II reaction center protein J, PsbJ"/>
    <property type="match status" value="1"/>
</dbReference>
<sequence>MPVPFFSSAKKKGKKEGKAIPYLEGRSWTAPLALNVFNSYFIDAKYYNFFMSNTGTTGRIPLWLVGTLIGTAALGLLSIFFYGSYVGLGSSL</sequence>
<dbReference type="GO" id="GO:0015979">
    <property type="term" value="P:photosynthesis"/>
    <property type="evidence" value="ECO:0007669"/>
    <property type="project" value="UniProtKB-UniRule"/>
</dbReference>
<comment type="similarity">
    <text evidence="7">Belongs to the PsbJ family.</text>
</comment>
<keyword evidence="7" id="KW-0793">Thylakoid</keyword>
<keyword evidence="2 7" id="KW-0602">Photosynthesis</keyword>
<evidence type="ECO:0000313" key="8">
    <source>
        <dbReference type="EMBL" id="ALO21268.1"/>
    </source>
</evidence>
<keyword evidence="5 7" id="KW-0472">Membrane</keyword>
<comment type="subcellular location">
    <subcellularLocation>
        <location evidence="7">Plastid</location>
        <location evidence="7">Chloroplast thylakoid membrane</location>
        <topology evidence="7">Single-pass membrane protein</topology>
    </subcellularLocation>
</comment>